<protein>
    <submittedName>
        <fullName evidence="2">Uncharacterized protein</fullName>
    </submittedName>
</protein>
<name>A0AAD6QIC9_9ROSI</name>
<proteinExistence type="predicted"/>
<keyword evidence="3" id="KW-1185">Reference proteome</keyword>
<reference evidence="2" key="1">
    <citation type="journal article" date="2023" name="Mol. Ecol. Resour.">
        <title>Chromosome-level genome assembly of a triploid poplar Populus alba 'Berolinensis'.</title>
        <authorList>
            <person name="Chen S."/>
            <person name="Yu Y."/>
            <person name="Wang X."/>
            <person name="Wang S."/>
            <person name="Zhang T."/>
            <person name="Zhou Y."/>
            <person name="He R."/>
            <person name="Meng N."/>
            <person name="Wang Y."/>
            <person name="Liu W."/>
            <person name="Liu Z."/>
            <person name="Liu J."/>
            <person name="Guo Q."/>
            <person name="Huang H."/>
            <person name="Sederoff R.R."/>
            <person name="Wang G."/>
            <person name="Qu G."/>
            <person name="Chen S."/>
        </authorList>
    </citation>
    <scope>NUCLEOTIDE SEQUENCE</scope>
    <source>
        <strain evidence="2">SC-2020</strain>
    </source>
</reference>
<dbReference type="EMBL" id="JAQIZT010000007">
    <property type="protein sequence ID" value="KAJ6990893.1"/>
    <property type="molecule type" value="Genomic_DNA"/>
</dbReference>
<gene>
    <name evidence="2" type="ORF">NC653_019204</name>
</gene>
<dbReference type="Proteomes" id="UP001164929">
    <property type="component" value="Chromosome 7"/>
</dbReference>
<accession>A0AAD6QIC9</accession>
<evidence type="ECO:0000313" key="3">
    <source>
        <dbReference type="Proteomes" id="UP001164929"/>
    </source>
</evidence>
<sequence length="73" mass="7784">MVSDSITRRDGCLIYLLRDGKRLDFEIGSWSDSGGLGWGGGSSSLWSPFQFGPAPPCGDVERRTKGGYGGKGK</sequence>
<comment type="caution">
    <text evidence="2">The sequence shown here is derived from an EMBL/GenBank/DDBJ whole genome shotgun (WGS) entry which is preliminary data.</text>
</comment>
<organism evidence="2 3">
    <name type="scientific">Populus alba x Populus x berolinensis</name>
    <dbReference type="NCBI Taxonomy" id="444605"/>
    <lineage>
        <taxon>Eukaryota</taxon>
        <taxon>Viridiplantae</taxon>
        <taxon>Streptophyta</taxon>
        <taxon>Embryophyta</taxon>
        <taxon>Tracheophyta</taxon>
        <taxon>Spermatophyta</taxon>
        <taxon>Magnoliopsida</taxon>
        <taxon>eudicotyledons</taxon>
        <taxon>Gunneridae</taxon>
        <taxon>Pentapetalae</taxon>
        <taxon>rosids</taxon>
        <taxon>fabids</taxon>
        <taxon>Malpighiales</taxon>
        <taxon>Salicaceae</taxon>
        <taxon>Saliceae</taxon>
        <taxon>Populus</taxon>
    </lineage>
</organism>
<feature type="region of interest" description="Disordered" evidence="1">
    <location>
        <begin position="47"/>
        <end position="73"/>
    </location>
</feature>
<evidence type="ECO:0000256" key="1">
    <source>
        <dbReference type="SAM" id="MobiDB-lite"/>
    </source>
</evidence>
<dbReference type="AlphaFoldDB" id="A0AAD6QIC9"/>
<evidence type="ECO:0000313" key="2">
    <source>
        <dbReference type="EMBL" id="KAJ6990893.1"/>
    </source>
</evidence>